<accession>A0ABY4KLQ4</accession>
<organism evidence="1 2">
    <name type="scientific">Flavobacterium azooxidireducens</name>
    <dbReference type="NCBI Taxonomy" id="1871076"/>
    <lineage>
        <taxon>Bacteria</taxon>
        <taxon>Pseudomonadati</taxon>
        <taxon>Bacteroidota</taxon>
        <taxon>Flavobacteriia</taxon>
        <taxon>Flavobacteriales</taxon>
        <taxon>Flavobacteriaceae</taxon>
        <taxon>Flavobacterium</taxon>
    </lineage>
</organism>
<dbReference type="Proteomes" id="UP000830583">
    <property type="component" value="Chromosome"/>
</dbReference>
<evidence type="ECO:0000313" key="1">
    <source>
        <dbReference type="EMBL" id="UPQ80713.1"/>
    </source>
</evidence>
<gene>
    <name evidence="1" type="ORF">M0M57_07695</name>
</gene>
<keyword evidence="2" id="KW-1185">Reference proteome</keyword>
<dbReference type="RefSeq" id="WP_156900306.1">
    <property type="nucleotide sequence ID" value="NZ_CP096205.1"/>
</dbReference>
<proteinExistence type="predicted"/>
<evidence type="ECO:0000313" key="2">
    <source>
        <dbReference type="Proteomes" id="UP000830583"/>
    </source>
</evidence>
<name>A0ABY4KLQ4_9FLAO</name>
<dbReference type="EMBL" id="CP096205">
    <property type="protein sequence ID" value="UPQ80713.1"/>
    <property type="molecule type" value="Genomic_DNA"/>
</dbReference>
<sequence length="55" mass="6366">MTLIINKSNSKNIAKLLTEKLKKEPKKGNLAKHFGKLKRNLDGLNYQTKIRENED</sequence>
<protein>
    <submittedName>
        <fullName evidence="1">Uncharacterized protein</fullName>
    </submittedName>
</protein>
<reference evidence="1" key="1">
    <citation type="submission" date="2022-04" db="EMBL/GenBank/DDBJ databases">
        <title>Consumption of N2O by Flavobacterium azooxidireducens sp. nov. isolated from Decomposing Leaf Litter of Phragmites australis (Cav.).</title>
        <authorList>
            <person name="Behrendt U."/>
            <person name="Spanner T."/>
            <person name="Augustin J."/>
            <person name="Horn M.A."/>
            <person name="Kolb S."/>
            <person name="Ulrich A."/>
        </authorList>
    </citation>
    <scope>NUCLEOTIDE SEQUENCE</scope>
    <source>
        <strain evidence="1">IGB 4-14</strain>
    </source>
</reference>